<dbReference type="AlphaFoldDB" id="A0A177TG41"/>
<keyword evidence="2" id="KW-0812">Transmembrane</keyword>
<evidence type="ECO:0000256" key="2">
    <source>
        <dbReference type="SAM" id="Phobius"/>
    </source>
</evidence>
<feature type="transmembrane region" description="Helical" evidence="2">
    <location>
        <begin position="182"/>
        <end position="207"/>
    </location>
</feature>
<protein>
    <submittedName>
        <fullName evidence="3">Uncharacterized protein</fullName>
    </submittedName>
</protein>
<feature type="region of interest" description="Disordered" evidence="1">
    <location>
        <begin position="788"/>
        <end position="896"/>
    </location>
</feature>
<dbReference type="GO" id="GO:0006511">
    <property type="term" value="P:ubiquitin-dependent protein catabolic process"/>
    <property type="evidence" value="ECO:0007669"/>
    <property type="project" value="TreeGrafter"/>
</dbReference>
<dbReference type="Pfam" id="PF13920">
    <property type="entry name" value="zf-C3HC4_3"/>
    <property type="match status" value="1"/>
</dbReference>
<keyword evidence="2" id="KW-1133">Transmembrane helix</keyword>
<dbReference type="InterPro" id="IPR013083">
    <property type="entry name" value="Znf_RING/FYVE/PHD"/>
</dbReference>
<dbReference type="InterPro" id="IPR001841">
    <property type="entry name" value="Znf_RING"/>
</dbReference>
<comment type="caution">
    <text evidence="3">The sequence shown here is derived from an EMBL/GenBank/DDBJ whole genome shotgun (WGS) entry which is preliminary data.</text>
</comment>
<feature type="transmembrane region" description="Helical" evidence="2">
    <location>
        <begin position="402"/>
        <end position="421"/>
    </location>
</feature>
<accession>A0A177TG41</accession>
<feature type="compositionally biased region" description="Acidic residues" evidence="1">
    <location>
        <begin position="788"/>
        <end position="827"/>
    </location>
</feature>
<feature type="transmembrane region" description="Helical" evidence="2">
    <location>
        <begin position="629"/>
        <end position="649"/>
    </location>
</feature>
<feature type="compositionally biased region" description="Polar residues" evidence="1">
    <location>
        <begin position="882"/>
        <end position="892"/>
    </location>
</feature>
<dbReference type="PANTHER" id="PTHR22696">
    <property type="entry name" value="E3 UBIQUITIN-PROTEIN LIGASE RNF26"/>
    <property type="match status" value="1"/>
</dbReference>
<reference evidence="3" key="1">
    <citation type="submission" date="2016-04" db="EMBL/GenBank/DDBJ databases">
        <authorList>
            <person name="Nguyen H.D."/>
            <person name="Samba Siva P."/>
            <person name="Cullis J."/>
            <person name="Levesque C.A."/>
            <person name="Hambleton S."/>
        </authorList>
    </citation>
    <scope>NUCLEOTIDE SEQUENCE</scope>
    <source>
        <strain evidence="3">DAOMC 236416</strain>
    </source>
</reference>
<feature type="compositionally biased region" description="Acidic residues" evidence="1">
    <location>
        <begin position="853"/>
        <end position="867"/>
    </location>
</feature>
<evidence type="ECO:0000313" key="4">
    <source>
        <dbReference type="Proteomes" id="UP000077521"/>
    </source>
</evidence>
<keyword evidence="2" id="KW-0472">Membrane</keyword>
<evidence type="ECO:0000313" key="3">
    <source>
        <dbReference type="EMBL" id="KAE8246852.1"/>
    </source>
</evidence>
<dbReference type="PANTHER" id="PTHR22696:SF1">
    <property type="entry name" value="E3 UBIQUITIN-PROTEIN LIGASE RNF26"/>
    <property type="match status" value="1"/>
</dbReference>
<evidence type="ECO:0000256" key="1">
    <source>
        <dbReference type="SAM" id="MobiDB-lite"/>
    </source>
</evidence>
<sequence length="1079" mass="115653">MTSLLRRTRNAIVDSRPIAFFFSSGNNGTTTSSSSAAADAATTALEDLIAFANLSAGTLRSMGGNGLLIRIPVTAGVDPSTLAAAKYAAATAAAAATAVTAKVLSAQESTPSQAAVSSSSSSSSSFAARFDLPSHLGGAGILGFFTSRWFVVLVLVTALINRIQHICRPRTRPQLIQGWKRVLLKLPALFLLSRSMIALFGVSIMLADISRQYHAAEMVGGGGHLETTPPLPTGALATFTARYLPENWAQRAWLGDLFVSPTSGQYRIEARSSTYIWASFLAAAATVVTESLIKSLEGGRDQDLHSFNLTGFAYITHAYVFSPDSEHGYPGTPTWSLFFSTFLQIAELWTLSVASLSRARPRSRLPVTTVFGIASTIHHLHWRYIGNPTDPLHIMNRFPDAILLGVILLTACLHALTMAVTEGKIEFSRLLFNASNLPAMTEDYNLALFKLGTACLESTRLSGMSRELATIRTPAGTWVEMDGAGTVNVHGGAAAGGSGLLPGGGGVSSALVRGGATTGGLRRLAGGTRAVLDRDENVVLPGSSEDERDTIVRHRRSSRRAAAAAAKERGEEGSGVGDAARVAALRNGFALEIRDLRTAADATFARSSFAILSGANPTRLAEARRFGLTLLRVLLALFTLIFAWSWSWIPPVIRMPAERRIWRPTKRRVRRVIRWTRRKVPRYMRLLWHGSIGETRREEALRARRNEEARTAAERAARLVQPGSAAAAAAGGAGAGGAGAAAEVEEEGRPVGPEDLFKFARDGMLRAMSPESGASDARFWQAFVDPDAPEYEDEGSEKDGDWREDESEDEEEEEQEEDEGGEGEGEGADAIARQLAARSSRMRGRSPSVGLSEYEEGDEELEEEEEGALALTLAAQRGGPSSLASSSRVQQEAETDRDMSQYLLMHLSNSGRSPLTRTRFRQLVGGGPSSSRNVMMGDATGGGGAGAGAALDPRGPFGLLSRNRAEVAAGDDGQVLIDVIRARREMAMRALGEGGPGAAAMVQGGAGDDEQRAEWERERQRLCVICQTENRTILIWPCRCLALCEECRDNLASRPVSGKSQTCPCCRTPVAGFSRLFLP</sequence>
<keyword evidence="4" id="KW-1185">Reference proteome</keyword>
<reference evidence="3" key="2">
    <citation type="journal article" date="2019" name="IMA Fungus">
        <title>Genome sequencing and comparison of five Tilletia species to identify candidate genes for the detection of regulated species infecting wheat.</title>
        <authorList>
            <person name="Nguyen H.D.T."/>
            <person name="Sultana T."/>
            <person name="Kesanakurti P."/>
            <person name="Hambleton S."/>
        </authorList>
    </citation>
    <scope>NUCLEOTIDE SEQUENCE</scope>
    <source>
        <strain evidence="3">DAOMC 236416</strain>
    </source>
</reference>
<dbReference type="GO" id="GO:0016567">
    <property type="term" value="P:protein ubiquitination"/>
    <property type="evidence" value="ECO:0007669"/>
    <property type="project" value="TreeGrafter"/>
</dbReference>
<dbReference type="PROSITE" id="PS50089">
    <property type="entry name" value="ZF_RING_2"/>
    <property type="match status" value="1"/>
</dbReference>
<organism evidence="3 4">
    <name type="scientific">Tilletia indica</name>
    <dbReference type="NCBI Taxonomy" id="43049"/>
    <lineage>
        <taxon>Eukaryota</taxon>
        <taxon>Fungi</taxon>
        <taxon>Dikarya</taxon>
        <taxon>Basidiomycota</taxon>
        <taxon>Ustilaginomycotina</taxon>
        <taxon>Exobasidiomycetes</taxon>
        <taxon>Tilletiales</taxon>
        <taxon>Tilletiaceae</taxon>
        <taxon>Tilletia</taxon>
    </lineage>
</organism>
<proteinExistence type="predicted"/>
<gene>
    <name evidence="3" type="ORF">A4X13_0g5598</name>
</gene>
<dbReference type="Proteomes" id="UP000077521">
    <property type="component" value="Unassembled WGS sequence"/>
</dbReference>
<feature type="transmembrane region" description="Helical" evidence="2">
    <location>
        <begin position="139"/>
        <end position="161"/>
    </location>
</feature>
<feature type="region of interest" description="Disordered" evidence="1">
    <location>
        <begin position="728"/>
        <end position="755"/>
    </location>
</feature>
<dbReference type="Gene3D" id="3.30.40.10">
    <property type="entry name" value="Zinc/RING finger domain, C3HC4 (zinc finger)"/>
    <property type="match status" value="1"/>
</dbReference>
<dbReference type="EMBL" id="LWDF02000449">
    <property type="protein sequence ID" value="KAE8246852.1"/>
    <property type="molecule type" value="Genomic_DNA"/>
</dbReference>
<name>A0A177TG41_9BASI</name>
<dbReference type="GO" id="GO:0061630">
    <property type="term" value="F:ubiquitin protein ligase activity"/>
    <property type="evidence" value="ECO:0007669"/>
    <property type="project" value="TreeGrafter"/>
</dbReference>
<feature type="region of interest" description="Disordered" evidence="1">
    <location>
        <begin position="545"/>
        <end position="572"/>
    </location>
</feature>